<dbReference type="InterPro" id="IPR001478">
    <property type="entry name" value="PDZ"/>
</dbReference>
<dbReference type="InterPro" id="IPR036034">
    <property type="entry name" value="PDZ_sf"/>
</dbReference>
<reference evidence="5" key="1">
    <citation type="submission" date="2016-06" db="UniProtKB">
        <authorList>
            <consortium name="WormBaseParasite"/>
        </authorList>
    </citation>
    <scope>IDENTIFICATION</scope>
</reference>
<dbReference type="GO" id="GO:0043495">
    <property type="term" value="F:protein-membrane adaptor activity"/>
    <property type="evidence" value="ECO:0007669"/>
    <property type="project" value="TreeGrafter"/>
</dbReference>
<dbReference type="Proteomes" id="UP000272942">
    <property type="component" value="Unassembled WGS sequence"/>
</dbReference>
<sequence>MSDLAEIGASKPRLCHLTILPNFSGYGFSLRTEAVGNIQHIEKVESNSPAELGGLLTGDVLWKVNGKSVRGVPHREAVDYIKELKNQVHLLVLQPRVSAQYDEFTDPLAEAEKDAVKCEIKLDESKAEPQLSRADKQLIRADATTMNRIFYKRRQQLENSANSALKNTGCVNYGMTDEHGNAQT</sequence>
<keyword evidence="1" id="KW-0677">Repeat</keyword>
<feature type="domain" description="PDZ" evidence="2">
    <location>
        <begin position="16"/>
        <end position="96"/>
    </location>
</feature>
<organism evidence="5">
    <name type="scientific">Echinostoma caproni</name>
    <dbReference type="NCBI Taxonomy" id="27848"/>
    <lineage>
        <taxon>Eukaryota</taxon>
        <taxon>Metazoa</taxon>
        <taxon>Spiralia</taxon>
        <taxon>Lophotrochozoa</taxon>
        <taxon>Platyhelminthes</taxon>
        <taxon>Trematoda</taxon>
        <taxon>Digenea</taxon>
        <taxon>Plagiorchiida</taxon>
        <taxon>Echinostomata</taxon>
        <taxon>Echinostomatoidea</taxon>
        <taxon>Echinostomatidae</taxon>
        <taxon>Echinostoma</taxon>
    </lineage>
</organism>
<evidence type="ECO:0000313" key="4">
    <source>
        <dbReference type="Proteomes" id="UP000272942"/>
    </source>
</evidence>
<dbReference type="PANTHER" id="PTHR14191">
    <property type="entry name" value="PDZ DOMAIN CONTAINING PROTEIN"/>
    <property type="match status" value="1"/>
</dbReference>
<dbReference type="PANTHER" id="PTHR14191:SF28">
    <property type="entry name" value="GH04176P-RELATED"/>
    <property type="match status" value="1"/>
</dbReference>
<dbReference type="EMBL" id="UZAN01054120">
    <property type="protein sequence ID" value="VDP90296.1"/>
    <property type="molecule type" value="Genomic_DNA"/>
</dbReference>
<accession>A0A183B1D9</accession>
<dbReference type="Pfam" id="PF00595">
    <property type="entry name" value="PDZ"/>
    <property type="match status" value="1"/>
</dbReference>
<dbReference type="Gene3D" id="2.30.42.10">
    <property type="match status" value="1"/>
</dbReference>
<dbReference type="GO" id="GO:0072659">
    <property type="term" value="P:protein localization to plasma membrane"/>
    <property type="evidence" value="ECO:0007669"/>
    <property type="project" value="TreeGrafter"/>
</dbReference>
<dbReference type="AlphaFoldDB" id="A0A183B1D9"/>
<dbReference type="CDD" id="cd06768">
    <property type="entry name" value="PDZ_NHERF-like"/>
    <property type="match status" value="1"/>
</dbReference>
<dbReference type="WBParaSite" id="ECPE_0001306201-mRNA-1">
    <property type="protein sequence ID" value="ECPE_0001306201-mRNA-1"/>
    <property type="gene ID" value="ECPE_0001306201"/>
</dbReference>
<evidence type="ECO:0000313" key="5">
    <source>
        <dbReference type="WBParaSite" id="ECPE_0001306201-mRNA-1"/>
    </source>
</evidence>
<evidence type="ECO:0000313" key="3">
    <source>
        <dbReference type="EMBL" id="VDP90296.1"/>
    </source>
</evidence>
<name>A0A183B1D9_9TREM</name>
<dbReference type="SMART" id="SM00228">
    <property type="entry name" value="PDZ"/>
    <property type="match status" value="1"/>
</dbReference>
<dbReference type="OrthoDB" id="10007415at2759"/>
<proteinExistence type="predicted"/>
<reference evidence="3 4" key="2">
    <citation type="submission" date="2018-11" db="EMBL/GenBank/DDBJ databases">
        <authorList>
            <consortium name="Pathogen Informatics"/>
        </authorList>
    </citation>
    <scope>NUCLEOTIDE SEQUENCE [LARGE SCALE GENOMIC DNA]</scope>
    <source>
        <strain evidence="3 4">Egypt</strain>
    </source>
</reference>
<keyword evidence="4" id="KW-1185">Reference proteome</keyword>
<protein>
    <submittedName>
        <fullName evidence="5">PDZ domain-containing protein</fullName>
    </submittedName>
</protein>
<gene>
    <name evidence="3" type="ORF">ECPE_LOCUS13024</name>
</gene>
<dbReference type="PROSITE" id="PS50106">
    <property type="entry name" value="PDZ"/>
    <property type="match status" value="1"/>
</dbReference>
<dbReference type="SUPFAM" id="SSF50156">
    <property type="entry name" value="PDZ domain-like"/>
    <property type="match status" value="1"/>
</dbReference>
<dbReference type="InterPro" id="IPR051067">
    <property type="entry name" value="NHER"/>
</dbReference>
<dbReference type="GO" id="GO:0016324">
    <property type="term" value="C:apical plasma membrane"/>
    <property type="evidence" value="ECO:0007669"/>
    <property type="project" value="TreeGrafter"/>
</dbReference>
<evidence type="ECO:0000259" key="2">
    <source>
        <dbReference type="PROSITE" id="PS50106"/>
    </source>
</evidence>
<evidence type="ECO:0000256" key="1">
    <source>
        <dbReference type="ARBA" id="ARBA00022737"/>
    </source>
</evidence>